<protein>
    <submittedName>
        <fullName evidence="1">Acyl-CoA carboxylase subunit epsilon</fullName>
    </submittedName>
</protein>
<dbReference type="InterPro" id="IPR032716">
    <property type="entry name" value="ACC_epsilon"/>
</dbReference>
<sequence length="75" mass="7472">MSSPDSAAAAPVLRIVRGNPSAEEIAALVAVLSAAGGEVEGGTTPHTPGWVDHAAAVHAPTHNGPGGWRTSVRRA</sequence>
<accession>A0ABN2LHZ0</accession>
<gene>
    <name evidence="1" type="ORF">GCM10009811_12850</name>
</gene>
<dbReference type="EMBL" id="BAAAPO010000021">
    <property type="protein sequence ID" value="GAA1789331.1"/>
    <property type="molecule type" value="Genomic_DNA"/>
</dbReference>
<proteinExistence type="predicted"/>
<evidence type="ECO:0000313" key="2">
    <source>
        <dbReference type="Proteomes" id="UP001499938"/>
    </source>
</evidence>
<reference evidence="1 2" key="1">
    <citation type="journal article" date="2019" name="Int. J. Syst. Evol. Microbiol.">
        <title>The Global Catalogue of Microorganisms (GCM) 10K type strain sequencing project: providing services to taxonomists for standard genome sequencing and annotation.</title>
        <authorList>
            <consortium name="The Broad Institute Genomics Platform"/>
            <consortium name="The Broad Institute Genome Sequencing Center for Infectious Disease"/>
            <person name="Wu L."/>
            <person name="Ma J."/>
        </authorList>
    </citation>
    <scope>NUCLEOTIDE SEQUENCE [LARGE SCALE GENOMIC DNA]</scope>
    <source>
        <strain evidence="1 2">JCM 15592</strain>
    </source>
</reference>
<dbReference type="Proteomes" id="UP001499938">
    <property type="component" value="Unassembled WGS sequence"/>
</dbReference>
<keyword evidence="2" id="KW-1185">Reference proteome</keyword>
<evidence type="ECO:0000313" key="1">
    <source>
        <dbReference type="EMBL" id="GAA1789331.1"/>
    </source>
</evidence>
<dbReference type="RefSeq" id="WP_344082678.1">
    <property type="nucleotide sequence ID" value="NZ_BAAAPO010000021.1"/>
</dbReference>
<dbReference type="Pfam" id="PF13822">
    <property type="entry name" value="ACC_epsilon"/>
    <property type="match status" value="1"/>
</dbReference>
<comment type="caution">
    <text evidence="1">The sequence shown here is derived from an EMBL/GenBank/DDBJ whole genome shotgun (WGS) entry which is preliminary data.</text>
</comment>
<name>A0ABN2LHZ0_9MICO</name>
<organism evidence="1 2">
    <name type="scientific">Nostocoides veronense</name>
    <dbReference type="NCBI Taxonomy" id="330836"/>
    <lineage>
        <taxon>Bacteria</taxon>
        <taxon>Bacillati</taxon>
        <taxon>Actinomycetota</taxon>
        <taxon>Actinomycetes</taxon>
        <taxon>Micrococcales</taxon>
        <taxon>Intrasporangiaceae</taxon>
        <taxon>Nostocoides</taxon>
    </lineage>
</organism>